<keyword evidence="7" id="KW-0862">Zinc</keyword>
<protein>
    <submittedName>
        <fullName evidence="12">Zinc finger protein 622-like</fullName>
    </submittedName>
</protein>
<dbReference type="InterPro" id="IPR036236">
    <property type="entry name" value="Znf_C2H2_sf"/>
</dbReference>
<keyword evidence="3" id="KW-0690">Ribosome biogenesis</keyword>
<reference evidence="12" key="1">
    <citation type="submission" date="2025-08" db="UniProtKB">
        <authorList>
            <consortium name="RefSeq"/>
        </authorList>
    </citation>
    <scope>IDENTIFICATION</scope>
    <source>
        <tissue evidence="12">Muscle</tissue>
    </source>
</reference>
<keyword evidence="11" id="KW-1185">Reference proteome</keyword>
<proteinExistence type="inferred from homology"/>
<evidence type="ECO:0000256" key="3">
    <source>
        <dbReference type="ARBA" id="ARBA00022517"/>
    </source>
</evidence>
<dbReference type="InterPro" id="IPR041661">
    <property type="entry name" value="ZN622/Rei1/Reh1_Znf-C2H2"/>
</dbReference>
<evidence type="ECO:0000313" key="11">
    <source>
        <dbReference type="Proteomes" id="UP000694941"/>
    </source>
</evidence>
<gene>
    <name evidence="12" type="primary">LOC106466903</name>
</gene>
<comment type="similarity">
    <text evidence="8">Belongs to the REI1 family.</text>
</comment>
<dbReference type="Pfam" id="PF12171">
    <property type="entry name" value="zf-C2H2_jaz"/>
    <property type="match status" value="1"/>
</dbReference>
<dbReference type="Proteomes" id="UP000694941">
    <property type="component" value="Unplaced"/>
</dbReference>
<keyword evidence="4" id="KW-0479">Metal-binding</keyword>
<dbReference type="GeneID" id="106466903"/>
<keyword evidence="5" id="KW-0677">Repeat</keyword>
<dbReference type="InterPro" id="IPR040025">
    <property type="entry name" value="Znf622/Rei1/Reh1"/>
</dbReference>
<dbReference type="Gene3D" id="3.30.160.60">
    <property type="entry name" value="Classic Zinc Finger"/>
    <property type="match status" value="1"/>
</dbReference>
<keyword evidence="2" id="KW-0963">Cytoplasm</keyword>
<dbReference type="PANTHER" id="PTHR13182:SF8">
    <property type="entry name" value="CYTOPLASMIC 60S SUBUNIT BIOGENESIS FACTOR ZNF622"/>
    <property type="match status" value="1"/>
</dbReference>
<feature type="region of interest" description="Disordered" evidence="9">
    <location>
        <begin position="133"/>
        <end position="152"/>
    </location>
</feature>
<evidence type="ECO:0000256" key="8">
    <source>
        <dbReference type="ARBA" id="ARBA00034126"/>
    </source>
</evidence>
<dbReference type="InterPro" id="IPR003604">
    <property type="entry name" value="Matrin/U1-like-C_Znf_C2H2"/>
</dbReference>
<organism evidence="11 12">
    <name type="scientific">Limulus polyphemus</name>
    <name type="common">Atlantic horseshoe crab</name>
    <dbReference type="NCBI Taxonomy" id="6850"/>
    <lineage>
        <taxon>Eukaryota</taxon>
        <taxon>Metazoa</taxon>
        <taxon>Ecdysozoa</taxon>
        <taxon>Arthropoda</taxon>
        <taxon>Chelicerata</taxon>
        <taxon>Merostomata</taxon>
        <taxon>Xiphosura</taxon>
        <taxon>Limulidae</taxon>
        <taxon>Limulus</taxon>
    </lineage>
</organism>
<evidence type="ECO:0000256" key="7">
    <source>
        <dbReference type="ARBA" id="ARBA00022833"/>
    </source>
</evidence>
<name>A0ABM1BIH0_LIMPO</name>
<dbReference type="Pfam" id="PF12756">
    <property type="entry name" value="zf-C2H2_2"/>
    <property type="match status" value="1"/>
</dbReference>
<evidence type="ECO:0000256" key="9">
    <source>
        <dbReference type="SAM" id="MobiDB-lite"/>
    </source>
</evidence>
<accession>A0ABM1BIH0</accession>
<evidence type="ECO:0000256" key="6">
    <source>
        <dbReference type="ARBA" id="ARBA00022771"/>
    </source>
</evidence>
<dbReference type="RefSeq" id="XP_013782664.1">
    <property type="nucleotide sequence ID" value="XM_013927210.2"/>
</dbReference>
<dbReference type="SMART" id="SM00451">
    <property type="entry name" value="ZnF_U1"/>
    <property type="match status" value="2"/>
</dbReference>
<comment type="subcellular location">
    <subcellularLocation>
        <location evidence="1">Cytoplasm</location>
    </subcellularLocation>
</comment>
<dbReference type="PROSITE" id="PS00028">
    <property type="entry name" value="ZINC_FINGER_C2H2_1"/>
    <property type="match status" value="1"/>
</dbReference>
<dbReference type="InterPro" id="IPR013087">
    <property type="entry name" value="Znf_C2H2_type"/>
</dbReference>
<dbReference type="SMART" id="SM00355">
    <property type="entry name" value="ZnF_C2H2"/>
    <property type="match status" value="4"/>
</dbReference>
<evidence type="ECO:0000256" key="4">
    <source>
        <dbReference type="ARBA" id="ARBA00022723"/>
    </source>
</evidence>
<sequence length="432" mass="50442">MSIFTCITCQAVFENLDIQRHHYKSDWHRYNLKRKVAELPPVTPDFFNQRVLAQRERRNEESDEETFHCGTCQKYFGTKNAYNNHVKSKKHQVIVRREKKKSVLADIGKQKVKNMKNFTKVLDEVEVCERDMENQVKKSQHQKSSHQQVDKSQISSFSDNVSQPLMHNEPLTKQLITITKNMLYRKSVSESQSVNSDSDWESCDDEEETRVTLQPNECLFCSYSSGNLEANVLHMSQEHSFFIPDIDYLIDLNGLITYLGEKIGVGFRCLWCCDKGKTFNSARATQQHMLDKGHCKMLHEGITLMEYSDFYDYSSSYPDKECDSDKEINFKHLDEENWQLVLPSGVSVGHRSLAHYYRQNVPLDRVHRNQCLINRVMTHYKTLGWTGTMGESAIQKARDIKFLKKIQTKHALKLALKNNKTLQPHFRHQIGF</sequence>
<evidence type="ECO:0000256" key="1">
    <source>
        <dbReference type="ARBA" id="ARBA00004496"/>
    </source>
</evidence>
<evidence type="ECO:0000259" key="10">
    <source>
        <dbReference type="PROSITE" id="PS00028"/>
    </source>
</evidence>
<dbReference type="InterPro" id="IPR022755">
    <property type="entry name" value="Znf_C2H2_jaz"/>
</dbReference>
<dbReference type="PANTHER" id="PTHR13182">
    <property type="entry name" value="ZINC FINGER PROTEIN 622"/>
    <property type="match status" value="1"/>
</dbReference>
<evidence type="ECO:0000313" key="12">
    <source>
        <dbReference type="RefSeq" id="XP_013782664.1"/>
    </source>
</evidence>
<dbReference type="SUPFAM" id="SSF57667">
    <property type="entry name" value="beta-beta-alpha zinc fingers"/>
    <property type="match status" value="3"/>
</dbReference>
<evidence type="ECO:0000256" key="2">
    <source>
        <dbReference type="ARBA" id="ARBA00022490"/>
    </source>
</evidence>
<feature type="domain" description="C2H2-type" evidence="10">
    <location>
        <begin position="69"/>
        <end position="91"/>
    </location>
</feature>
<keyword evidence="6" id="KW-0863">Zinc-finger</keyword>
<evidence type="ECO:0000256" key="5">
    <source>
        <dbReference type="ARBA" id="ARBA00022737"/>
    </source>
</evidence>